<keyword evidence="1" id="KW-0732">Signal</keyword>
<evidence type="ECO:0000313" key="2">
    <source>
        <dbReference type="EMBL" id="MBD8081081.1"/>
    </source>
</evidence>
<dbReference type="Proteomes" id="UP000637299">
    <property type="component" value="Unassembled WGS sequence"/>
</dbReference>
<keyword evidence="3" id="KW-1185">Reference proteome</keyword>
<organism evidence="2 3">
    <name type="scientific">Chryseobacterium caseinilyticum</name>
    <dbReference type="NCBI Taxonomy" id="2771428"/>
    <lineage>
        <taxon>Bacteria</taxon>
        <taxon>Pseudomonadati</taxon>
        <taxon>Bacteroidota</taxon>
        <taxon>Flavobacteriia</taxon>
        <taxon>Flavobacteriales</taxon>
        <taxon>Weeksellaceae</taxon>
        <taxon>Chryseobacterium group</taxon>
        <taxon>Chryseobacterium</taxon>
    </lineage>
</organism>
<dbReference type="SUPFAM" id="SSF56524">
    <property type="entry name" value="Oxidoreductase molybdopterin-binding domain"/>
    <property type="match status" value="1"/>
</dbReference>
<accession>A0ABR8Z799</accession>
<reference evidence="2 3" key="1">
    <citation type="submission" date="2020-09" db="EMBL/GenBank/DDBJ databases">
        <title>Genome seq and assembly of Chryseobacterium sp.</title>
        <authorList>
            <person name="Chhetri G."/>
        </authorList>
    </citation>
    <scope>NUCLEOTIDE SEQUENCE [LARGE SCALE GENOMIC DNA]</scope>
    <source>
        <strain evidence="2 3">GCR10</strain>
    </source>
</reference>
<protein>
    <submittedName>
        <fullName evidence="2">Molybdopterin-binding protein</fullName>
    </submittedName>
</protein>
<comment type="caution">
    <text evidence="2">The sequence shown here is derived from an EMBL/GenBank/DDBJ whole genome shotgun (WGS) entry which is preliminary data.</text>
</comment>
<evidence type="ECO:0000313" key="3">
    <source>
        <dbReference type="Proteomes" id="UP000637299"/>
    </source>
</evidence>
<feature type="signal peptide" evidence="1">
    <location>
        <begin position="1"/>
        <end position="19"/>
    </location>
</feature>
<dbReference type="Gene3D" id="3.90.420.10">
    <property type="entry name" value="Oxidoreductase, molybdopterin-binding domain"/>
    <property type="match status" value="1"/>
</dbReference>
<proteinExistence type="predicted"/>
<gene>
    <name evidence="2" type="ORF">IC610_01450</name>
</gene>
<feature type="chain" id="PRO_5046934834" evidence="1">
    <location>
        <begin position="20"/>
        <end position="165"/>
    </location>
</feature>
<dbReference type="EMBL" id="JACYFS010000001">
    <property type="protein sequence ID" value="MBD8081081.1"/>
    <property type="molecule type" value="Genomic_DNA"/>
</dbReference>
<evidence type="ECO:0000256" key="1">
    <source>
        <dbReference type="SAM" id="SignalP"/>
    </source>
</evidence>
<dbReference type="InterPro" id="IPR036374">
    <property type="entry name" value="OxRdtase_Mopterin-bd_sf"/>
</dbReference>
<sequence length="165" mass="18500">MKILSILILFFSLTLNAQAAKSISVTGDIAKPITISFNDLINYQKHSVDSLAIYNHKMDYKSTLKKLNGVLLKDVLSKVEFKTDSPKLLSEFYLVCIADDGYKAVFSWNEIFNSGNGDLALIVTELNGFDAFKLKENIMLVTPTDKATGRRYVKNLSKIVIQQVK</sequence>
<dbReference type="RefSeq" id="WP_191734897.1">
    <property type="nucleotide sequence ID" value="NZ_JACYFS010000001.1"/>
</dbReference>
<name>A0ABR8Z799_9FLAO</name>